<dbReference type="AlphaFoldDB" id="A0A844G4N4"/>
<proteinExistence type="predicted"/>
<comment type="caution">
    <text evidence="1">The sequence shown here is derived from an EMBL/GenBank/DDBJ whole genome shotgun (WGS) entry which is preliminary data.</text>
</comment>
<name>A0A844G4N4_9BACT</name>
<protein>
    <submittedName>
        <fullName evidence="1">Uncharacterized protein</fullName>
    </submittedName>
</protein>
<accession>A0A844G4N4</accession>
<sequence length="59" mass="6912">MKKIHIFPERFTKNGKRAILSGYSAEPFRIRIFRACARFRHCGARAAGRRVDTEMKDRS</sequence>
<dbReference type="Proteomes" id="UP000435649">
    <property type="component" value="Unassembled WGS sequence"/>
</dbReference>
<reference evidence="1 2" key="1">
    <citation type="submission" date="2019-08" db="EMBL/GenBank/DDBJ databases">
        <title>In-depth cultivation of the pig gut microbiome towards novel bacterial diversity and tailored functional studies.</title>
        <authorList>
            <person name="Wylensek D."/>
            <person name="Hitch T.C.A."/>
            <person name="Clavel T."/>
        </authorList>
    </citation>
    <scope>NUCLEOTIDE SEQUENCE [LARGE SCALE GENOMIC DNA]</scope>
    <source>
        <strain evidence="1 2">BBE-744-WT-12</strain>
    </source>
</reference>
<dbReference type="RefSeq" id="WP_154419242.1">
    <property type="nucleotide sequence ID" value="NZ_DBFCGB010000252.1"/>
</dbReference>
<evidence type="ECO:0000313" key="2">
    <source>
        <dbReference type="Proteomes" id="UP000435649"/>
    </source>
</evidence>
<evidence type="ECO:0000313" key="1">
    <source>
        <dbReference type="EMBL" id="MST98093.1"/>
    </source>
</evidence>
<keyword evidence="2" id="KW-1185">Reference proteome</keyword>
<dbReference type="EMBL" id="VUNS01000015">
    <property type="protein sequence ID" value="MST98093.1"/>
    <property type="molecule type" value="Genomic_DNA"/>
</dbReference>
<organism evidence="1 2">
    <name type="scientific">Victivallis lenta</name>
    <dbReference type="NCBI Taxonomy" id="2606640"/>
    <lineage>
        <taxon>Bacteria</taxon>
        <taxon>Pseudomonadati</taxon>
        <taxon>Lentisphaerota</taxon>
        <taxon>Lentisphaeria</taxon>
        <taxon>Victivallales</taxon>
        <taxon>Victivallaceae</taxon>
        <taxon>Victivallis</taxon>
    </lineage>
</organism>
<gene>
    <name evidence="1" type="ORF">FYJ85_13700</name>
</gene>